<reference evidence="2 3" key="1">
    <citation type="submission" date="2019-03" db="EMBL/GenBank/DDBJ databases">
        <title>First draft genome of Liparis tanakae, snailfish: a comprehensive survey of snailfish specific genes.</title>
        <authorList>
            <person name="Kim W."/>
            <person name="Song I."/>
            <person name="Jeong J.-H."/>
            <person name="Kim D."/>
            <person name="Kim S."/>
            <person name="Ryu S."/>
            <person name="Song J.Y."/>
            <person name="Lee S.K."/>
        </authorList>
    </citation>
    <scope>NUCLEOTIDE SEQUENCE [LARGE SCALE GENOMIC DNA]</scope>
    <source>
        <tissue evidence="2">Muscle</tissue>
    </source>
</reference>
<sequence length="98" mass="10650">MQATVKRSGDRVMACREGRESRAVPGISVRELSSNHRCLRERTPLKAPAGTSDNSREPSSCPIFAIAAATARYCSRDNTSLNRQRHTGHPSPLISVGC</sequence>
<feature type="compositionally biased region" description="Basic and acidic residues" evidence="1">
    <location>
        <begin position="7"/>
        <end position="20"/>
    </location>
</feature>
<name>A0A4Z2IWS4_9TELE</name>
<accession>A0A4Z2IWS4</accession>
<feature type="region of interest" description="Disordered" evidence="1">
    <location>
        <begin position="1"/>
        <end position="20"/>
    </location>
</feature>
<protein>
    <submittedName>
        <fullName evidence="2">Uncharacterized protein</fullName>
    </submittedName>
</protein>
<dbReference type="Proteomes" id="UP000314294">
    <property type="component" value="Unassembled WGS sequence"/>
</dbReference>
<gene>
    <name evidence="2" type="ORF">EYF80_007447</name>
</gene>
<keyword evidence="3" id="KW-1185">Reference proteome</keyword>
<proteinExistence type="predicted"/>
<dbReference type="EMBL" id="SRLO01000040">
    <property type="protein sequence ID" value="TNN82326.1"/>
    <property type="molecule type" value="Genomic_DNA"/>
</dbReference>
<evidence type="ECO:0000256" key="1">
    <source>
        <dbReference type="SAM" id="MobiDB-lite"/>
    </source>
</evidence>
<organism evidence="2 3">
    <name type="scientific">Liparis tanakae</name>
    <name type="common">Tanaka's snailfish</name>
    <dbReference type="NCBI Taxonomy" id="230148"/>
    <lineage>
        <taxon>Eukaryota</taxon>
        <taxon>Metazoa</taxon>
        <taxon>Chordata</taxon>
        <taxon>Craniata</taxon>
        <taxon>Vertebrata</taxon>
        <taxon>Euteleostomi</taxon>
        <taxon>Actinopterygii</taxon>
        <taxon>Neopterygii</taxon>
        <taxon>Teleostei</taxon>
        <taxon>Neoteleostei</taxon>
        <taxon>Acanthomorphata</taxon>
        <taxon>Eupercaria</taxon>
        <taxon>Perciformes</taxon>
        <taxon>Cottioidei</taxon>
        <taxon>Cottales</taxon>
        <taxon>Liparidae</taxon>
        <taxon>Liparis</taxon>
    </lineage>
</organism>
<evidence type="ECO:0000313" key="3">
    <source>
        <dbReference type="Proteomes" id="UP000314294"/>
    </source>
</evidence>
<dbReference type="AlphaFoldDB" id="A0A4Z2IWS4"/>
<evidence type="ECO:0000313" key="2">
    <source>
        <dbReference type="EMBL" id="TNN82326.1"/>
    </source>
</evidence>
<comment type="caution">
    <text evidence="2">The sequence shown here is derived from an EMBL/GenBank/DDBJ whole genome shotgun (WGS) entry which is preliminary data.</text>
</comment>